<dbReference type="KEGG" id="dku:Desku_0290"/>
<accession>A0AAU8P8D5</accession>
<gene>
    <name evidence="1" type="ordered locus">Desku_0290</name>
</gene>
<sequence>MHLLEGEVFELLQDCRKCGLAVLDAAEPQQIRCFVTRRPVPPADQLHRWHCLYYMDPIIEDGNVLTAEQHYLIKQAELDGKK</sequence>
<reference evidence="2" key="1">
    <citation type="submission" date="2011-05" db="EMBL/GenBank/DDBJ databases">
        <title>Complete sequence of Desulfotomaculum kuznetsovii DSM 6115.</title>
        <authorList>
            <person name="Lucas S."/>
            <person name="Han J."/>
            <person name="Lapidus A."/>
            <person name="Cheng J.-F."/>
            <person name="Goodwin L."/>
            <person name="Pitluck S."/>
            <person name="Peters L."/>
            <person name="Mikhailova N."/>
            <person name="Lu M."/>
            <person name="Saunders E."/>
            <person name="Han C."/>
            <person name="Tapia R."/>
            <person name="Land M."/>
            <person name="Hauser L."/>
            <person name="Kyrpides N."/>
            <person name="Ivanova N."/>
            <person name="Pagani I."/>
            <person name="Nazina T."/>
            <person name="Ivanova A."/>
            <person name="Parshina S."/>
            <person name="Kuever J."/>
            <person name="Muyzer G."/>
            <person name="Plugge C."/>
            <person name="Stams A."/>
            <person name="Woyke T."/>
        </authorList>
    </citation>
    <scope>NUCLEOTIDE SEQUENCE [LARGE SCALE GENOMIC DNA]</scope>
    <source>
        <strain evidence="2">DSM 6115 / VKM B-1805 / 17</strain>
    </source>
</reference>
<dbReference type="EMBL" id="CP002770">
    <property type="protein sequence ID" value="AEG13921.1"/>
    <property type="molecule type" value="Genomic_DNA"/>
</dbReference>
<organism evidence="1 2">
    <name type="scientific">Desulfofundulus kuznetsovii (strain DSM 6115 / VKM B-1805 / 17)</name>
    <name type="common">Desulfotomaculum kuznetsovii</name>
    <dbReference type="NCBI Taxonomy" id="760568"/>
    <lineage>
        <taxon>Bacteria</taxon>
        <taxon>Bacillati</taxon>
        <taxon>Bacillota</taxon>
        <taxon>Clostridia</taxon>
        <taxon>Eubacteriales</taxon>
        <taxon>Peptococcaceae</taxon>
        <taxon>Desulfofundulus</taxon>
    </lineage>
</organism>
<dbReference type="AlphaFoldDB" id="A0AAU8P8D5"/>
<evidence type="ECO:0000313" key="2">
    <source>
        <dbReference type="Proteomes" id="UP000009229"/>
    </source>
</evidence>
<evidence type="ECO:0000313" key="1">
    <source>
        <dbReference type="EMBL" id="AEG13921.1"/>
    </source>
</evidence>
<keyword evidence="2" id="KW-1185">Reference proteome</keyword>
<name>A0AAU8P8D5_DESK7</name>
<protein>
    <submittedName>
        <fullName evidence="1">Uncharacterized protein</fullName>
    </submittedName>
</protein>
<dbReference type="RefSeq" id="WP_013821436.1">
    <property type="nucleotide sequence ID" value="NC_015573.1"/>
</dbReference>
<dbReference type="Proteomes" id="UP000009229">
    <property type="component" value="Chromosome"/>
</dbReference>
<proteinExistence type="predicted"/>